<evidence type="ECO:0008006" key="3">
    <source>
        <dbReference type="Google" id="ProtNLM"/>
    </source>
</evidence>
<organism evidence="1 2">
    <name type="scientific">bacterium (Candidatus Ratteibacteria) CG_4_10_14_3_um_filter_41_18</name>
    <dbReference type="NCBI Taxonomy" id="2014287"/>
    <lineage>
        <taxon>Bacteria</taxon>
        <taxon>Candidatus Ratteibacteria</taxon>
    </lineage>
</organism>
<protein>
    <recommendedName>
        <fullName evidence="3">DUF2242 domain-containing protein</fullName>
    </recommendedName>
</protein>
<reference evidence="2" key="1">
    <citation type="submission" date="2017-09" db="EMBL/GenBank/DDBJ databases">
        <title>Depth-based differentiation of microbial function through sediment-hosted aquifers and enrichment of novel symbionts in the deep terrestrial subsurface.</title>
        <authorList>
            <person name="Probst A.J."/>
            <person name="Ladd B."/>
            <person name="Jarett J.K."/>
            <person name="Geller-Mcgrath D.E."/>
            <person name="Sieber C.M.K."/>
            <person name="Emerson J.B."/>
            <person name="Anantharaman K."/>
            <person name="Thomas B.C."/>
            <person name="Malmstrom R."/>
            <person name="Stieglmeier M."/>
            <person name="Klingl A."/>
            <person name="Woyke T."/>
            <person name="Ryan C.M."/>
            <person name="Banfield J.F."/>
        </authorList>
    </citation>
    <scope>NUCLEOTIDE SEQUENCE [LARGE SCALE GENOMIC DNA]</scope>
</reference>
<proteinExistence type="predicted"/>
<comment type="caution">
    <text evidence="1">The sequence shown here is derived from an EMBL/GenBank/DDBJ whole genome shotgun (WGS) entry which is preliminary data.</text>
</comment>
<dbReference type="AlphaFoldDB" id="A0A2M7M4Q9"/>
<dbReference type="EMBL" id="PFJK01000052">
    <property type="protein sequence ID" value="PIX77701.1"/>
    <property type="molecule type" value="Genomic_DNA"/>
</dbReference>
<accession>A0A2M7M4Q9</accession>
<dbReference type="Proteomes" id="UP000229703">
    <property type="component" value="Unassembled WGS sequence"/>
</dbReference>
<evidence type="ECO:0000313" key="1">
    <source>
        <dbReference type="EMBL" id="PIX77701.1"/>
    </source>
</evidence>
<gene>
    <name evidence="1" type="ORF">COZ37_01325</name>
</gene>
<feature type="non-terminal residue" evidence="1">
    <location>
        <position position="1"/>
    </location>
</feature>
<name>A0A2M7M4Q9_9BACT</name>
<evidence type="ECO:0000313" key="2">
    <source>
        <dbReference type="Proteomes" id="UP000229703"/>
    </source>
</evidence>
<sequence>SFNVRTYDAEIDTCWTALKQIFLKNNYTISSEDVQSKRIIAVKSFDKGSLLVTLAIQANLQQTENSKIQVYLNATQTNKQVHTTRKTLFLIPIPGSTQVTSAQTEKTIDDKGFYEVFFNQIEVEIKGLIEK</sequence>